<evidence type="ECO:0000313" key="2">
    <source>
        <dbReference type="EMBL" id="GHI79571.1"/>
    </source>
</evidence>
<proteinExistence type="predicted"/>
<feature type="region of interest" description="Disordered" evidence="1">
    <location>
        <begin position="1"/>
        <end position="26"/>
    </location>
</feature>
<name>A0ABQ3TGN2_9ACTN</name>
<dbReference type="InterPro" id="IPR040547">
    <property type="entry name" value="CdiI"/>
</dbReference>
<dbReference type="CDD" id="cd20691">
    <property type="entry name" value="CdiI_EC536-like"/>
    <property type="match status" value="1"/>
</dbReference>
<evidence type="ECO:0000256" key="1">
    <source>
        <dbReference type="SAM" id="MobiDB-lite"/>
    </source>
</evidence>
<evidence type="ECO:0000313" key="3">
    <source>
        <dbReference type="Proteomes" id="UP000608522"/>
    </source>
</evidence>
<keyword evidence="3" id="KW-1185">Reference proteome</keyword>
<reference evidence="3" key="1">
    <citation type="submission" date="2023-07" db="EMBL/GenBank/DDBJ databases">
        <title>Whole genome shotgun sequence of Streptomyces spororaveus NBRC 15456.</title>
        <authorList>
            <person name="Komaki H."/>
            <person name="Tamura T."/>
        </authorList>
    </citation>
    <scope>NUCLEOTIDE SEQUENCE [LARGE SCALE GENOMIC DNA]</scope>
    <source>
        <strain evidence="3">NBRC 15456</strain>
    </source>
</reference>
<sequence length="136" mass="15526">MKKTQERNRTIEELEGDSWPEPPTESTSLVKAIHRLRKRPIGELTAYELGRLIGQDVGLRWTLPLAVEILHDSAPSQSEGGFYDDDLLSAVLTRRAETWADHPDLAREMREVLSLLADISPYIERDRAQFLKNSTE</sequence>
<dbReference type="RefSeq" id="WP_202201118.1">
    <property type="nucleotide sequence ID" value="NZ_BAAATO010000008.1"/>
</dbReference>
<dbReference type="EMBL" id="BNED01000005">
    <property type="protein sequence ID" value="GHI79571.1"/>
    <property type="molecule type" value="Genomic_DNA"/>
</dbReference>
<accession>A0ABQ3TGN2</accession>
<gene>
    <name evidence="2" type="ORF">Sspor_51320</name>
</gene>
<dbReference type="Pfam" id="PF18616">
    <property type="entry name" value="CdiI_3"/>
    <property type="match status" value="1"/>
</dbReference>
<dbReference type="Proteomes" id="UP000608522">
    <property type="component" value="Unassembled WGS sequence"/>
</dbReference>
<protein>
    <submittedName>
        <fullName evidence="2">Uncharacterized protein</fullName>
    </submittedName>
</protein>
<comment type="caution">
    <text evidence="2">The sequence shown here is derived from an EMBL/GenBank/DDBJ whole genome shotgun (WGS) entry which is preliminary data.</text>
</comment>
<organism evidence="2 3">
    <name type="scientific">Streptomyces spororaveus</name>
    <dbReference type="NCBI Taxonomy" id="284039"/>
    <lineage>
        <taxon>Bacteria</taxon>
        <taxon>Bacillati</taxon>
        <taxon>Actinomycetota</taxon>
        <taxon>Actinomycetes</taxon>
        <taxon>Kitasatosporales</taxon>
        <taxon>Streptomycetaceae</taxon>
        <taxon>Streptomyces</taxon>
    </lineage>
</organism>
<feature type="compositionally biased region" description="Basic and acidic residues" evidence="1">
    <location>
        <begin position="1"/>
        <end position="12"/>
    </location>
</feature>